<dbReference type="PANTHER" id="PTHR15910:SF1">
    <property type="entry name" value="ARCHAEMETZINCIN-2"/>
    <property type="match status" value="1"/>
</dbReference>
<dbReference type="Pfam" id="PF07998">
    <property type="entry name" value="Peptidase_M54"/>
    <property type="match status" value="1"/>
</dbReference>
<dbReference type="EC" id="3.4.24.-" evidence="8"/>
<sequence>MRFIYCLLVVILLACTSDLNPQTVVAIQPLGQYDTELTSIIEKAIKKYYGVKVTVLKAKPIPKSHFVNVKSPRYRADSIIHYLKETRPASADYVLGFTDVDVSVTKTDDFGRIKEPIERYKDWGVMGLAYLSGRSCVVSTFRLRSNAKLLNERVTKVTLHELGHMLGLPHCENKKCFMTDAVESIKTIDNTRLDLCEACKKKIGMLK</sequence>
<dbReference type="PANTHER" id="PTHR15910">
    <property type="entry name" value="ARCHAEMETZINCIN"/>
    <property type="match status" value="1"/>
</dbReference>
<dbReference type="GO" id="GO:0006508">
    <property type="term" value="P:proteolysis"/>
    <property type="evidence" value="ECO:0007669"/>
    <property type="project" value="UniProtKB-KW"/>
</dbReference>
<reference evidence="8" key="1">
    <citation type="submission" date="2023-05" db="EMBL/GenBank/DDBJ databases">
        <authorList>
            <person name="Zhang X."/>
        </authorList>
    </citation>
    <scope>NUCLEOTIDE SEQUENCE</scope>
    <source>
        <strain evidence="8">BD1B2-1</strain>
    </source>
</reference>
<dbReference type="RefSeq" id="WP_314516815.1">
    <property type="nucleotide sequence ID" value="NZ_JASJOU010000014.1"/>
</dbReference>
<evidence type="ECO:0000256" key="2">
    <source>
        <dbReference type="ARBA" id="ARBA00022670"/>
    </source>
</evidence>
<keyword evidence="4 8" id="KW-0378">Hydrolase</keyword>
<keyword evidence="3" id="KW-0479">Metal-binding</keyword>
<evidence type="ECO:0000256" key="5">
    <source>
        <dbReference type="ARBA" id="ARBA00022833"/>
    </source>
</evidence>
<feature type="signal peptide" evidence="7">
    <location>
        <begin position="1"/>
        <end position="21"/>
    </location>
</feature>
<accession>A0AAE3RBC6</accession>
<name>A0AAE3RBC6_9BACT</name>
<dbReference type="SUPFAM" id="SSF55486">
    <property type="entry name" value="Metalloproteases ('zincins'), catalytic domain"/>
    <property type="match status" value="1"/>
</dbReference>
<gene>
    <name evidence="8" type="ORF">QNI22_30635</name>
</gene>
<evidence type="ECO:0000313" key="8">
    <source>
        <dbReference type="EMBL" id="MDJ1505060.1"/>
    </source>
</evidence>
<comment type="cofactor">
    <cofactor evidence="1">
        <name>Zn(2+)</name>
        <dbReference type="ChEBI" id="CHEBI:29105"/>
    </cofactor>
</comment>
<dbReference type="GO" id="GO:0046872">
    <property type="term" value="F:metal ion binding"/>
    <property type="evidence" value="ECO:0007669"/>
    <property type="project" value="UniProtKB-KW"/>
</dbReference>
<keyword evidence="7" id="KW-0732">Signal</keyword>
<keyword evidence="6 8" id="KW-0482">Metalloprotease</keyword>
<dbReference type="CDD" id="cd11375">
    <property type="entry name" value="Peptidase_M54"/>
    <property type="match status" value="1"/>
</dbReference>
<keyword evidence="9" id="KW-1185">Reference proteome</keyword>
<comment type="caution">
    <text evidence="8">The sequence shown here is derived from an EMBL/GenBank/DDBJ whole genome shotgun (WGS) entry which is preliminary data.</text>
</comment>
<evidence type="ECO:0000313" key="9">
    <source>
        <dbReference type="Proteomes" id="UP001232063"/>
    </source>
</evidence>
<dbReference type="InterPro" id="IPR012962">
    <property type="entry name" value="Pept_M54_archaemetzincn"/>
</dbReference>
<dbReference type="AlphaFoldDB" id="A0AAE3RBC6"/>
<organism evidence="8 9">
    <name type="scientific">Xanthocytophaga agilis</name>
    <dbReference type="NCBI Taxonomy" id="3048010"/>
    <lineage>
        <taxon>Bacteria</taxon>
        <taxon>Pseudomonadati</taxon>
        <taxon>Bacteroidota</taxon>
        <taxon>Cytophagia</taxon>
        <taxon>Cytophagales</taxon>
        <taxon>Rhodocytophagaceae</taxon>
        <taxon>Xanthocytophaga</taxon>
    </lineage>
</organism>
<dbReference type="Gene3D" id="3.40.390.10">
    <property type="entry name" value="Collagenase (Catalytic Domain)"/>
    <property type="match status" value="1"/>
</dbReference>
<evidence type="ECO:0000256" key="7">
    <source>
        <dbReference type="SAM" id="SignalP"/>
    </source>
</evidence>
<evidence type="ECO:0000256" key="3">
    <source>
        <dbReference type="ARBA" id="ARBA00022723"/>
    </source>
</evidence>
<dbReference type="EMBL" id="JASJOU010000014">
    <property type="protein sequence ID" value="MDJ1505060.1"/>
    <property type="molecule type" value="Genomic_DNA"/>
</dbReference>
<dbReference type="InterPro" id="IPR024079">
    <property type="entry name" value="MetalloPept_cat_dom_sf"/>
</dbReference>
<dbReference type="GO" id="GO:0008237">
    <property type="term" value="F:metallopeptidase activity"/>
    <property type="evidence" value="ECO:0007669"/>
    <property type="project" value="UniProtKB-KW"/>
</dbReference>
<evidence type="ECO:0000256" key="1">
    <source>
        <dbReference type="ARBA" id="ARBA00001947"/>
    </source>
</evidence>
<protein>
    <submittedName>
        <fullName evidence="8">Matrixin family metalloprotease</fullName>
        <ecNumber evidence="8">3.4.24.-</ecNumber>
    </submittedName>
</protein>
<dbReference type="Proteomes" id="UP001232063">
    <property type="component" value="Unassembled WGS sequence"/>
</dbReference>
<dbReference type="PROSITE" id="PS51257">
    <property type="entry name" value="PROKAR_LIPOPROTEIN"/>
    <property type="match status" value="1"/>
</dbReference>
<feature type="chain" id="PRO_5041931738" evidence="7">
    <location>
        <begin position="22"/>
        <end position="207"/>
    </location>
</feature>
<proteinExistence type="predicted"/>
<evidence type="ECO:0000256" key="4">
    <source>
        <dbReference type="ARBA" id="ARBA00022801"/>
    </source>
</evidence>
<keyword evidence="2" id="KW-0645">Protease</keyword>
<keyword evidence="5" id="KW-0862">Zinc</keyword>
<evidence type="ECO:0000256" key="6">
    <source>
        <dbReference type="ARBA" id="ARBA00023049"/>
    </source>
</evidence>